<sequence length="441" mass="50163">MKFSSLYAFLVLCCICSPLFPSIAQSQVVADTPIWRSSINTQSRQIIISGQEDNFTLSLCILSEKPSLLRISFVPNNKIKNITFVNFTIGKQIFTLTKQLNQNNVIEFEVTLSTSQLKTFIHDFTSTEKATITIDHKEIPISLIGTSSLVATLLERLNTHPIPKLAPPFGKTSSENLPSLSNTNNKTTSYSQLLYGMGGIFFLLLFGRPLFKLLSRIHRYRKKSYGVKKAYKIASNEIEQHAKTLYIKRDQLLYKDDYGSLVQEKWIQEANRFLRTKIKPLLSENQVLDYYPLIQNKILKKVLYIAKYPPNKQRAFFTNRKKTKLKYSPTMPPLEYEEYCAELLRQAGWNADVTTASGDQGADIIASKKKIMLIIQCKLYSKPVSNKAVQEVNAAKFFYHAHYAAVVSNANYTTSARQLASSTKVTLLHHENLQKFANTLV</sequence>
<organism evidence="3 4">
    <name type="scientific">Commensalibacter intestini A911</name>
    <dbReference type="NCBI Taxonomy" id="1088868"/>
    <lineage>
        <taxon>Bacteria</taxon>
        <taxon>Pseudomonadati</taxon>
        <taxon>Pseudomonadota</taxon>
        <taxon>Alphaproteobacteria</taxon>
        <taxon>Acetobacterales</taxon>
        <taxon>Acetobacteraceae</taxon>
    </lineage>
</organism>
<comment type="caution">
    <text evidence="3">The sequence shown here is derived from an EMBL/GenBank/DDBJ whole genome shotgun (WGS) entry which is preliminary data.</text>
</comment>
<feature type="signal peptide" evidence="1">
    <location>
        <begin position="1"/>
        <end position="26"/>
    </location>
</feature>
<feature type="chain" id="PRO_5003488680" description="Restriction endonuclease type IV Mrr domain-containing protein" evidence="1">
    <location>
        <begin position="27"/>
        <end position="441"/>
    </location>
</feature>
<dbReference type="GO" id="GO:0015666">
    <property type="term" value="F:restriction endodeoxyribonuclease activity"/>
    <property type="evidence" value="ECO:0007669"/>
    <property type="project" value="TreeGrafter"/>
</dbReference>
<evidence type="ECO:0000313" key="3">
    <source>
        <dbReference type="EMBL" id="EHD15000.1"/>
    </source>
</evidence>
<dbReference type="GO" id="GO:0009307">
    <property type="term" value="P:DNA restriction-modification system"/>
    <property type="evidence" value="ECO:0007669"/>
    <property type="project" value="InterPro"/>
</dbReference>
<dbReference type="REBASE" id="44807">
    <property type="entry name" value="CinA911MrrP"/>
</dbReference>
<name>G6EZR2_9PROT</name>
<gene>
    <name evidence="3" type="ORF">CIN_09320</name>
</gene>
<dbReference type="RefSeq" id="WP_008853922.1">
    <property type="nucleotide sequence ID" value="NZ_AGFR01000003.1"/>
</dbReference>
<dbReference type="InterPro" id="IPR011335">
    <property type="entry name" value="Restrct_endonuc-II-like"/>
</dbReference>
<dbReference type="InterPro" id="IPR007560">
    <property type="entry name" value="Restrct_endonuc_IV_Mrr"/>
</dbReference>
<dbReference type="InterPro" id="IPR011856">
    <property type="entry name" value="tRNA_endonuc-like_dom_sf"/>
</dbReference>
<proteinExistence type="predicted"/>
<keyword evidence="1" id="KW-0732">Signal</keyword>
<dbReference type="Pfam" id="PF04471">
    <property type="entry name" value="Mrr_cat"/>
    <property type="match status" value="1"/>
</dbReference>
<evidence type="ECO:0000259" key="2">
    <source>
        <dbReference type="Pfam" id="PF04471"/>
    </source>
</evidence>
<dbReference type="PATRIC" id="fig|1088868.3.peg.933"/>
<dbReference type="Proteomes" id="UP000005939">
    <property type="component" value="Unassembled WGS sequence"/>
</dbReference>
<dbReference type="STRING" id="1088868.CIN_09320"/>
<dbReference type="PANTHER" id="PTHR30015:SF6">
    <property type="entry name" value="SLL1429 PROTEIN"/>
    <property type="match status" value="1"/>
</dbReference>
<evidence type="ECO:0000256" key="1">
    <source>
        <dbReference type="SAM" id="SignalP"/>
    </source>
</evidence>
<dbReference type="PANTHER" id="PTHR30015">
    <property type="entry name" value="MRR RESTRICTION SYSTEM PROTEIN"/>
    <property type="match status" value="1"/>
</dbReference>
<dbReference type="OrthoDB" id="9797274at2"/>
<dbReference type="InterPro" id="IPR052906">
    <property type="entry name" value="Type_IV_Methyl-Rstrct_Enzyme"/>
</dbReference>
<reference evidence="3 4" key="1">
    <citation type="submission" date="2011-10" db="EMBL/GenBank/DDBJ databases">
        <title>Genome Sequence of Commensalibacter intestini A911, isolated from Drosophila gut.</title>
        <authorList>
            <person name="Lee W.-J."/>
            <person name="Kim E.-K."/>
        </authorList>
    </citation>
    <scope>NUCLEOTIDE SEQUENCE [LARGE SCALE GENOMIC DNA]</scope>
    <source>
        <strain evidence="3 4">A911</strain>
    </source>
</reference>
<dbReference type="EMBL" id="AGFR01000003">
    <property type="protein sequence ID" value="EHD15000.1"/>
    <property type="molecule type" value="Genomic_DNA"/>
</dbReference>
<dbReference type="AlphaFoldDB" id="G6EZR2"/>
<evidence type="ECO:0000313" key="4">
    <source>
        <dbReference type="Proteomes" id="UP000005939"/>
    </source>
</evidence>
<dbReference type="Gene3D" id="3.40.1350.10">
    <property type="match status" value="1"/>
</dbReference>
<accession>G6EZR2</accession>
<protein>
    <recommendedName>
        <fullName evidence="2">Restriction endonuclease type IV Mrr domain-containing protein</fullName>
    </recommendedName>
</protein>
<dbReference type="SUPFAM" id="SSF52980">
    <property type="entry name" value="Restriction endonuclease-like"/>
    <property type="match status" value="1"/>
</dbReference>
<feature type="domain" description="Restriction endonuclease type IV Mrr" evidence="2">
    <location>
        <begin position="330"/>
        <end position="435"/>
    </location>
</feature>
<dbReference type="eggNOG" id="COG1787">
    <property type="taxonomic scope" value="Bacteria"/>
</dbReference>
<dbReference type="GO" id="GO:0003677">
    <property type="term" value="F:DNA binding"/>
    <property type="evidence" value="ECO:0007669"/>
    <property type="project" value="InterPro"/>
</dbReference>